<comment type="caution">
    <text evidence="1">The sequence shown here is derived from an EMBL/GenBank/DDBJ whole genome shotgun (WGS) entry which is preliminary data.</text>
</comment>
<name>A0A9P4WF67_9PLEO</name>
<dbReference type="AlphaFoldDB" id="A0A9P4WF67"/>
<proteinExistence type="predicted"/>
<reference evidence="1" key="1">
    <citation type="submission" date="2019-04" db="EMBL/GenBank/DDBJ databases">
        <title>Sequencing of skin fungus with MAO and IRED activity.</title>
        <authorList>
            <person name="Marsaioli A.J."/>
            <person name="Bonatto J.M.C."/>
            <person name="Reis Junior O."/>
        </authorList>
    </citation>
    <scope>NUCLEOTIDE SEQUENCE</scope>
    <source>
        <strain evidence="1">28M1</strain>
    </source>
</reference>
<organism evidence="1 2">
    <name type="scientific">Didymella heteroderae</name>
    <dbReference type="NCBI Taxonomy" id="1769908"/>
    <lineage>
        <taxon>Eukaryota</taxon>
        <taxon>Fungi</taxon>
        <taxon>Dikarya</taxon>
        <taxon>Ascomycota</taxon>
        <taxon>Pezizomycotina</taxon>
        <taxon>Dothideomycetes</taxon>
        <taxon>Pleosporomycetidae</taxon>
        <taxon>Pleosporales</taxon>
        <taxon>Pleosporineae</taxon>
        <taxon>Didymellaceae</taxon>
        <taxon>Didymella</taxon>
    </lineage>
</organism>
<sequence>MSLDDSEGGNPDVLIILIEHGRNNCFHIVVPWSNDDIENAKAVCSQAILYRTKQDDADLYFAVFDIRVQM</sequence>
<protein>
    <submittedName>
        <fullName evidence="1">Uncharacterized protein</fullName>
    </submittedName>
</protein>
<gene>
    <name evidence="1" type="ORF">E8E12_000172</name>
</gene>
<evidence type="ECO:0000313" key="2">
    <source>
        <dbReference type="Proteomes" id="UP000758155"/>
    </source>
</evidence>
<dbReference type="Proteomes" id="UP000758155">
    <property type="component" value="Unassembled WGS sequence"/>
</dbReference>
<feature type="non-terminal residue" evidence="1">
    <location>
        <position position="70"/>
    </location>
</feature>
<keyword evidence="2" id="KW-1185">Reference proteome</keyword>
<dbReference type="OrthoDB" id="3774366at2759"/>
<evidence type="ECO:0000313" key="1">
    <source>
        <dbReference type="EMBL" id="KAF3017898.1"/>
    </source>
</evidence>
<accession>A0A9P4WF67</accession>
<dbReference type="EMBL" id="SWKV01000507">
    <property type="protein sequence ID" value="KAF3017898.1"/>
    <property type="molecule type" value="Genomic_DNA"/>
</dbReference>